<evidence type="ECO:0000256" key="1">
    <source>
        <dbReference type="SAM" id="MobiDB-lite"/>
    </source>
</evidence>
<dbReference type="EMBL" id="CP055156">
    <property type="protein sequence ID" value="QNF35033.1"/>
    <property type="molecule type" value="Genomic_DNA"/>
</dbReference>
<feature type="domain" description="Phosphatidate phosphatase APP1 catalytic" evidence="2">
    <location>
        <begin position="160"/>
        <end position="315"/>
    </location>
</feature>
<name>A0A7G7GCZ9_9BACT</name>
<evidence type="ECO:0000313" key="3">
    <source>
        <dbReference type="EMBL" id="QNF35033.1"/>
    </source>
</evidence>
<organism evidence="3 4">
    <name type="scientific">Adhaeribacter swui</name>
    <dbReference type="NCBI Taxonomy" id="2086471"/>
    <lineage>
        <taxon>Bacteria</taxon>
        <taxon>Pseudomonadati</taxon>
        <taxon>Bacteroidota</taxon>
        <taxon>Cytophagia</taxon>
        <taxon>Cytophagales</taxon>
        <taxon>Hymenobacteraceae</taxon>
        <taxon>Adhaeribacter</taxon>
    </lineage>
</organism>
<evidence type="ECO:0000313" key="4">
    <source>
        <dbReference type="Proteomes" id="UP000515237"/>
    </source>
</evidence>
<dbReference type="InterPro" id="IPR019236">
    <property type="entry name" value="APP1_cat"/>
</dbReference>
<reference evidence="3 4" key="1">
    <citation type="journal article" date="2018" name="Int. J. Syst. Evol. Microbiol.">
        <title>Adhaeribacter swui sp. nov., isolated from wet mud.</title>
        <authorList>
            <person name="Kim D.U."/>
            <person name="Kim K.W."/>
            <person name="Kang M.S."/>
            <person name="Kim J.Y."/>
            <person name="Jang J.H."/>
            <person name="Kim M.K."/>
        </authorList>
    </citation>
    <scope>NUCLEOTIDE SEQUENCE [LARGE SCALE GENOMIC DNA]</scope>
    <source>
        <strain evidence="3 4">KCTC 52873</strain>
    </source>
</reference>
<dbReference type="AlphaFoldDB" id="A0A7G7GCZ9"/>
<sequence length="388" mass="44263">MSDWKTTFVNYLGQVEEKFDDLTYRLRKRLNYFNPIQIVPYRSYGTPNRLYIKGRVLENKGIAQAGDKDTILNNLLNMYKRFESDEVMDARLQVKFQGQTHEIISDREGYFVINLEPPTPLPLDNVWHEIEVELVEAQIPYTPGIKATAEVLVPPPDAEYGIISDIDDTIIHTSAYSALSMSRVVFLNNARTRLPFAGVSEFYRSLQLGRNGKRNNPFFYVSSSPWNLYDLLKDFLDLNQIPAGPLLLRDFGLMQNKFMGGSHMGHKFKEIQNILLTYPELNFVLIGDSGQEDANIYREVVKQFPTRILAIYIRDVQLPDREKMAVAVSEELKGHSVPMLVVDNSVEAAEHAAQLGLIYQEALPEIEHEKDKDKGLKPGKETADLFGS</sequence>
<dbReference type="RefSeq" id="WP_185271524.1">
    <property type="nucleotide sequence ID" value="NZ_CP055156.1"/>
</dbReference>
<dbReference type="PANTHER" id="PTHR28208:SF3">
    <property type="entry name" value="PHOSPHATIDATE PHOSPHATASE APP1"/>
    <property type="match status" value="1"/>
</dbReference>
<feature type="region of interest" description="Disordered" evidence="1">
    <location>
        <begin position="368"/>
        <end position="388"/>
    </location>
</feature>
<dbReference type="GO" id="GO:0008195">
    <property type="term" value="F:phosphatidate phosphatase activity"/>
    <property type="evidence" value="ECO:0007669"/>
    <property type="project" value="InterPro"/>
</dbReference>
<dbReference type="Proteomes" id="UP000515237">
    <property type="component" value="Chromosome"/>
</dbReference>
<accession>A0A7G7GCZ9</accession>
<gene>
    <name evidence="3" type="ORF">HUW51_20780</name>
</gene>
<protein>
    <submittedName>
        <fullName evidence="3">DUF2183 domain-containing protein</fullName>
    </submittedName>
</protein>
<dbReference type="Pfam" id="PF09949">
    <property type="entry name" value="APP1_cat"/>
    <property type="match status" value="1"/>
</dbReference>
<dbReference type="KEGG" id="aswu:HUW51_20780"/>
<evidence type="ECO:0000259" key="2">
    <source>
        <dbReference type="Pfam" id="PF09949"/>
    </source>
</evidence>
<proteinExistence type="predicted"/>
<dbReference type="InterPro" id="IPR052935">
    <property type="entry name" value="Mg2+_PAP"/>
</dbReference>
<keyword evidence="4" id="KW-1185">Reference proteome</keyword>
<dbReference type="PANTHER" id="PTHR28208">
    <property type="entry name" value="PHOSPHATIDATE PHOSPHATASE APP1"/>
    <property type="match status" value="1"/>
</dbReference>